<organism evidence="1 2">
    <name type="scientific">Gimesia maris</name>
    <dbReference type="NCBI Taxonomy" id="122"/>
    <lineage>
        <taxon>Bacteria</taxon>
        <taxon>Pseudomonadati</taxon>
        <taxon>Planctomycetota</taxon>
        <taxon>Planctomycetia</taxon>
        <taxon>Planctomycetales</taxon>
        <taxon>Planctomycetaceae</taxon>
        <taxon>Gimesia</taxon>
    </lineage>
</organism>
<dbReference type="GeneID" id="98648623"/>
<evidence type="ECO:0000313" key="2">
    <source>
        <dbReference type="Proteomes" id="UP000322887"/>
    </source>
</evidence>
<dbReference type="Proteomes" id="UP000322887">
    <property type="component" value="Chromosome"/>
</dbReference>
<sequence>MLPDAEGADANAITKGKCTCFAKSFFDNKSKCQQASTLMWEASRVSGNYVETDEVDAYNDELDRVAGEFSRIACCMECCNDLPAELGAPSTNSPTGCCP</sequence>
<reference evidence="1 2" key="1">
    <citation type="submission" date="2019-08" db="EMBL/GenBank/DDBJ databases">
        <title>Deep-cultivation of Planctomycetes and their phenomic and genomic characterization uncovers novel biology.</title>
        <authorList>
            <person name="Wiegand S."/>
            <person name="Jogler M."/>
            <person name="Boedeker C."/>
            <person name="Pinto D."/>
            <person name="Vollmers J."/>
            <person name="Rivas-Marin E."/>
            <person name="Kohn T."/>
            <person name="Peeters S.H."/>
            <person name="Heuer A."/>
            <person name="Rast P."/>
            <person name="Oberbeckmann S."/>
            <person name="Bunk B."/>
            <person name="Jeske O."/>
            <person name="Meyerdierks A."/>
            <person name="Storesund J.E."/>
            <person name="Kallscheuer N."/>
            <person name="Luecker S."/>
            <person name="Lage O.M."/>
            <person name="Pohl T."/>
            <person name="Merkel B.J."/>
            <person name="Hornburger P."/>
            <person name="Mueller R.-W."/>
            <person name="Bruemmer F."/>
            <person name="Labrenz M."/>
            <person name="Spormann A.M."/>
            <person name="Op den Camp H."/>
            <person name="Overmann J."/>
            <person name="Amann R."/>
            <person name="Jetten M.S.M."/>
            <person name="Mascher T."/>
            <person name="Medema M.H."/>
            <person name="Devos D.P."/>
            <person name="Kaster A.-K."/>
            <person name="Ovreas L."/>
            <person name="Rohde M."/>
            <person name="Galperin M.Y."/>
            <person name="Jogler C."/>
        </authorList>
    </citation>
    <scope>NUCLEOTIDE SEQUENCE [LARGE SCALE GENOMIC DNA]</scope>
    <source>
        <strain evidence="1 2">DSM 8797</strain>
    </source>
</reference>
<keyword evidence="2" id="KW-1185">Reference proteome</keyword>
<accession>A0ABX5YRR0</accession>
<evidence type="ECO:0008006" key="3">
    <source>
        <dbReference type="Google" id="ProtNLM"/>
    </source>
</evidence>
<proteinExistence type="predicted"/>
<evidence type="ECO:0000313" key="1">
    <source>
        <dbReference type="EMBL" id="QEG18260.1"/>
    </source>
</evidence>
<dbReference type="EMBL" id="CP042910">
    <property type="protein sequence ID" value="QEG18260.1"/>
    <property type="molecule type" value="Genomic_DNA"/>
</dbReference>
<name>A0ABX5YRR0_9PLAN</name>
<dbReference type="RefSeq" id="WP_149303158.1">
    <property type="nucleotide sequence ID" value="NZ_CP042910.1"/>
</dbReference>
<protein>
    <recommendedName>
        <fullName evidence="3">Four-helix bundle copper-binding protein</fullName>
    </recommendedName>
</protein>
<gene>
    <name evidence="1" type="ORF">GmarT_41460</name>
</gene>